<feature type="region of interest" description="Disordered" evidence="1">
    <location>
        <begin position="74"/>
        <end position="94"/>
    </location>
</feature>
<dbReference type="EMBL" id="JBHFEH010000055">
    <property type="protein sequence ID" value="KAL2049904.1"/>
    <property type="molecule type" value="Genomic_DNA"/>
</dbReference>
<protein>
    <submittedName>
        <fullName evidence="2">Uncharacterized protein</fullName>
    </submittedName>
</protein>
<organism evidence="2 3">
    <name type="scientific">Lepraria finkii</name>
    <dbReference type="NCBI Taxonomy" id="1340010"/>
    <lineage>
        <taxon>Eukaryota</taxon>
        <taxon>Fungi</taxon>
        <taxon>Dikarya</taxon>
        <taxon>Ascomycota</taxon>
        <taxon>Pezizomycotina</taxon>
        <taxon>Lecanoromycetes</taxon>
        <taxon>OSLEUM clade</taxon>
        <taxon>Lecanoromycetidae</taxon>
        <taxon>Lecanorales</taxon>
        <taxon>Lecanorineae</taxon>
        <taxon>Stereocaulaceae</taxon>
        <taxon>Lepraria</taxon>
    </lineage>
</organism>
<evidence type="ECO:0000256" key="1">
    <source>
        <dbReference type="SAM" id="MobiDB-lite"/>
    </source>
</evidence>
<sequence length="94" mass="9947">MTNFYNAALAETGDGLQQNASNQELVPKARAKHLPICSLEAENGAGASIILLRPVSGQAAPIDAGNKMVQALKRPEPKAMASERGCRQETPHPV</sequence>
<reference evidence="2 3" key="1">
    <citation type="submission" date="2024-09" db="EMBL/GenBank/DDBJ databases">
        <title>Rethinking Asexuality: The Enigmatic Case of Functional Sexual Genes in Lepraria (Stereocaulaceae).</title>
        <authorList>
            <person name="Doellman M."/>
            <person name="Sun Y."/>
            <person name="Barcenas-Pena A."/>
            <person name="Lumbsch H.T."/>
            <person name="Grewe F."/>
        </authorList>
    </citation>
    <scope>NUCLEOTIDE SEQUENCE [LARGE SCALE GENOMIC DNA]</scope>
    <source>
        <strain evidence="2 3">Grewe 0041</strain>
    </source>
</reference>
<name>A0ABR4AW54_9LECA</name>
<feature type="compositionally biased region" description="Basic and acidic residues" evidence="1">
    <location>
        <begin position="84"/>
        <end position="94"/>
    </location>
</feature>
<dbReference type="Proteomes" id="UP001590951">
    <property type="component" value="Unassembled WGS sequence"/>
</dbReference>
<comment type="caution">
    <text evidence="2">The sequence shown here is derived from an EMBL/GenBank/DDBJ whole genome shotgun (WGS) entry which is preliminary data.</text>
</comment>
<evidence type="ECO:0000313" key="3">
    <source>
        <dbReference type="Proteomes" id="UP001590951"/>
    </source>
</evidence>
<accession>A0ABR4AW54</accession>
<gene>
    <name evidence="2" type="ORF">ABVK25_009771</name>
</gene>
<proteinExistence type="predicted"/>
<evidence type="ECO:0000313" key="2">
    <source>
        <dbReference type="EMBL" id="KAL2049904.1"/>
    </source>
</evidence>
<keyword evidence="3" id="KW-1185">Reference proteome</keyword>